<sequence>MYELARNNYLEGLETKIDFLKNEGTSHEVFSKFIRDGMRSHNTKSSEILSIGDKVKEMDKNDLSNPLNMISTHCIHVMPFGYFMFETHLLETVLDILNVENFAKETFRTLIKSDIVPVANIFDNPILQEGPSQGINYSVGVETHRRFYDIRVGLKEVGAKLIELRSN</sequence>
<reference evidence="2" key="1">
    <citation type="submission" date="2017-02" db="EMBL/GenBank/DDBJ databases">
        <authorList>
            <person name="Varghese N."/>
            <person name="Submissions S."/>
        </authorList>
    </citation>
    <scope>NUCLEOTIDE SEQUENCE [LARGE SCALE GENOMIC DNA]</scope>
    <source>
        <strain evidence="2">DSM 24091</strain>
    </source>
</reference>
<evidence type="ECO:0000313" key="1">
    <source>
        <dbReference type="EMBL" id="SKB35989.1"/>
    </source>
</evidence>
<protein>
    <submittedName>
        <fullName evidence="1">Uncharacterized protein</fullName>
    </submittedName>
</protein>
<name>A0A1T5AMD4_9SPHI</name>
<organism evidence="1 2">
    <name type="scientific">Sphingobacterium nematocida</name>
    <dbReference type="NCBI Taxonomy" id="1513896"/>
    <lineage>
        <taxon>Bacteria</taxon>
        <taxon>Pseudomonadati</taxon>
        <taxon>Bacteroidota</taxon>
        <taxon>Sphingobacteriia</taxon>
        <taxon>Sphingobacteriales</taxon>
        <taxon>Sphingobacteriaceae</taxon>
        <taxon>Sphingobacterium</taxon>
    </lineage>
</organism>
<dbReference type="RefSeq" id="WP_079640375.1">
    <property type="nucleotide sequence ID" value="NZ_FUZF01000001.1"/>
</dbReference>
<dbReference type="Proteomes" id="UP000190150">
    <property type="component" value="Unassembled WGS sequence"/>
</dbReference>
<dbReference type="EMBL" id="FUZF01000001">
    <property type="protein sequence ID" value="SKB35989.1"/>
    <property type="molecule type" value="Genomic_DNA"/>
</dbReference>
<dbReference type="STRING" id="1513896.SAMN05660841_00001"/>
<dbReference type="OrthoDB" id="779764at2"/>
<proteinExistence type="predicted"/>
<evidence type="ECO:0000313" key="2">
    <source>
        <dbReference type="Proteomes" id="UP000190150"/>
    </source>
</evidence>
<keyword evidence="2" id="KW-1185">Reference proteome</keyword>
<gene>
    <name evidence="1" type="ORF">SAMN05660841_00001</name>
</gene>
<accession>A0A1T5AMD4</accession>
<dbReference type="AlphaFoldDB" id="A0A1T5AMD4"/>